<evidence type="ECO:0000313" key="2">
    <source>
        <dbReference type="Proteomes" id="UP000029839"/>
    </source>
</evidence>
<dbReference type="Pfam" id="PF14907">
    <property type="entry name" value="NTP_transf_5"/>
    <property type="match status" value="1"/>
</dbReference>
<accession>A0A0A0BJA7</accession>
<dbReference type="AlphaFoldDB" id="A0A0A0BJA7"/>
<dbReference type="EMBL" id="AXCY01000191">
    <property type="protein sequence ID" value="KGM08598.1"/>
    <property type="molecule type" value="Genomic_DNA"/>
</dbReference>
<gene>
    <name evidence="1" type="ORF">N868_08045</name>
</gene>
<dbReference type="RefSeq" id="WP_043610402.1">
    <property type="nucleotide sequence ID" value="NZ_AXCY01000191.1"/>
</dbReference>
<reference evidence="1 2" key="1">
    <citation type="submission" date="2013-08" db="EMBL/GenBank/DDBJ databases">
        <title>Genome sequencing of Cellulomonas carbonis T26.</title>
        <authorList>
            <person name="Chen F."/>
            <person name="Li Y."/>
            <person name="Wang G."/>
        </authorList>
    </citation>
    <scope>NUCLEOTIDE SEQUENCE [LARGE SCALE GENOMIC DNA]</scope>
    <source>
        <strain evidence="1 2">T26</strain>
    </source>
</reference>
<dbReference type="Gene3D" id="3.30.460.40">
    <property type="match status" value="1"/>
</dbReference>
<protein>
    <recommendedName>
        <fullName evidence="3">Nucleotidyltransferase</fullName>
    </recommendedName>
</protein>
<comment type="caution">
    <text evidence="1">The sequence shown here is derived from an EMBL/GenBank/DDBJ whole genome shotgun (WGS) entry which is preliminary data.</text>
</comment>
<reference evidence="1 2" key="2">
    <citation type="journal article" date="2015" name="Stand. Genomic Sci.">
        <title>Draft genome sequence of Cellulomonas carbonis T26(T) and comparative analysis of six Cellulomonas genomes.</title>
        <authorList>
            <person name="Zhuang W."/>
            <person name="Zhang S."/>
            <person name="Xia X."/>
            <person name="Wang G."/>
        </authorList>
    </citation>
    <scope>NUCLEOTIDE SEQUENCE [LARGE SCALE GENOMIC DNA]</scope>
    <source>
        <strain evidence="1 2">T26</strain>
    </source>
</reference>
<evidence type="ECO:0008006" key="3">
    <source>
        <dbReference type="Google" id="ProtNLM"/>
    </source>
</evidence>
<proteinExistence type="predicted"/>
<feature type="non-terminal residue" evidence="1">
    <location>
        <position position="266"/>
    </location>
</feature>
<organism evidence="1 2">
    <name type="scientific">Cellulomonas carbonis T26</name>
    <dbReference type="NCBI Taxonomy" id="947969"/>
    <lineage>
        <taxon>Bacteria</taxon>
        <taxon>Bacillati</taxon>
        <taxon>Actinomycetota</taxon>
        <taxon>Actinomycetes</taxon>
        <taxon>Micrococcales</taxon>
        <taxon>Cellulomonadaceae</taxon>
        <taxon>Cellulomonas</taxon>
    </lineage>
</organism>
<evidence type="ECO:0000313" key="1">
    <source>
        <dbReference type="EMBL" id="KGM08598.1"/>
    </source>
</evidence>
<dbReference type="OrthoDB" id="3611766at2"/>
<keyword evidence="2" id="KW-1185">Reference proteome</keyword>
<sequence length="266" mass="28504">MTARTDRDPAATALVRWLFRDVAGTASDVAPWPAEAPTDPLVRLLDVHRGWTFLARRAASVPGLPADVAARAVDERRSAVTYQVALAADLLRCGAALDAAGVPWVCVKGPVVAALHEARGEVRPFTDLDLLVPPERFADALRALSTAGSVLLDRNFALLRSRVPGEVDLRAPLGTMLDLHWTLVNRSERRRRAAVPTARLLATRVDVTTAAGPVPALGPAERLVHLCLHAAGSGGDRLVWLLDVALACAEPDVDWDAVVATARAWR</sequence>
<dbReference type="InterPro" id="IPR039498">
    <property type="entry name" value="NTP_transf_5"/>
</dbReference>
<dbReference type="Proteomes" id="UP000029839">
    <property type="component" value="Unassembled WGS sequence"/>
</dbReference>
<name>A0A0A0BJA7_9CELL</name>